<dbReference type="RefSeq" id="WP_066882542.1">
    <property type="nucleotide sequence ID" value="NZ_LODL01000019.1"/>
</dbReference>
<keyword evidence="1 2" id="KW-0597">Phosphoprotein</keyword>
<dbReference type="Proteomes" id="UP000070186">
    <property type="component" value="Unassembled WGS sequence"/>
</dbReference>
<dbReference type="STRING" id="281362.AT959_08395"/>
<dbReference type="PROSITE" id="PS50110">
    <property type="entry name" value="RESPONSE_REGULATORY"/>
    <property type="match status" value="1"/>
</dbReference>
<dbReference type="Gene3D" id="3.40.50.2300">
    <property type="match status" value="1"/>
</dbReference>
<gene>
    <name evidence="4" type="ORF">AT959_08395</name>
</gene>
<dbReference type="PANTHER" id="PTHR44591">
    <property type="entry name" value="STRESS RESPONSE REGULATOR PROTEIN 1"/>
    <property type="match status" value="1"/>
</dbReference>
<evidence type="ECO:0000313" key="4">
    <source>
        <dbReference type="EMBL" id="KXB30742.1"/>
    </source>
</evidence>
<protein>
    <recommendedName>
        <fullName evidence="3">Response regulatory domain-containing protein</fullName>
    </recommendedName>
</protein>
<name>A0A133XII3_9RHOO</name>
<dbReference type="CDD" id="cd17546">
    <property type="entry name" value="REC_hyHK_CKI1_RcsC-like"/>
    <property type="match status" value="1"/>
</dbReference>
<dbReference type="Pfam" id="PF00072">
    <property type="entry name" value="Response_reg"/>
    <property type="match status" value="1"/>
</dbReference>
<evidence type="ECO:0000313" key="5">
    <source>
        <dbReference type="Proteomes" id="UP000070186"/>
    </source>
</evidence>
<proteinExistence type="predicted"/>
<feature type="domain" description="Response regulatory" evidence="3">
    <location>
        <begin position="7"/>
        <end position="121"/>
    </location>
</feature>
<dbReference type="InterPro" id="IPR050595">
    <property type="entry name" value="Bact_response_regulator"/>
</dbReference>
<dbReference type="GO" id="GO:0000160">
    <property type="term" value="P:phosphorelay signal transduction system"/>
    <property type="evidence" value="ECO:0007669"/>
    <property type="project" value="InterPro"/>
</dbReference>
<sequence>MTQPEYRVLVADDDPTVGLLMPAALAGQGFAVTVVDNGKAALNEFERTPFDIILLDVEMPEMDGFAVCSAIRQRRGGEIPVVLVTGHTEPAFIQRAYDLGADYIAKPLDWSLLGGLLRNLLQTV</sequence>
<dbReference type="PANTHER" id="PTHR44591:SF3">
    <property type="entry name" value="RESPONSE REGULATORY DOMAIN-CONTAINING PROTEIN"/>
    <property type="match status" value="1"/>
</dbReference>
<evidence type="ECO:0000256" key="1">
    <source>
        <dbReference type="ARBA" id="ARBA00022553"/>
    </source>
</evidence>
<dbReference type="InterPro" id="IPR001789">
    <property type="entry name" value="Sig_transdc_resp-reg_receiver"/>
</dbReference>
<evidence type="ECO:0000256" key="2">
    <source>
        <dbReference type="PROSITE-ProRule" id="PRU00169"/>
    </source>
</evidence>
<comment type="caution">
    <text evidence="4">The sequence shown here is derived from an EMBL/GenBank/DDBJ whole genome shotgun (WGS) entry which is preliminary data.</text>
</comment>
<keyword evidence="5" id="KW-1185">Reference proteome</keyword>
<feature type="modified residue" description="4-aspartylphosphate" evidence="2">
    <location>
        <position position="56"/>
    </location>
</feature>
<dbReference type="SMART" id="SM00448">
    <property type="entry name" value="REC"/>
    <property type="match status" value="1"/>
</dbReference>
<accession>A0A133XII3</accession>
<dbReference type="SUPFAM" id="SSF52172">
    <property type="entry name" value="CheY-like"/>
    <property type="match status" value="1"/>
</dbReference>
<evidence type="ECO:0000259" key="3">
    <source>
        <dbReference type="PROSITE" id="PS50110"/>
    </source>
</evidence>
<dbReference type="AlphaFoldDB" id="A0A133XII3"/>
<reference evidence="4 5" key="1">
    <citation type="submission" date="2015-12" db="EMBL/GenBank/DDBJ databases">
        <title>Nitrous oxide reduction kinetics distinguish bacteria harboring typical versus atypical NosZ.</title>
        <authorList>
            <person name="Yoon S."/>
            <person name="Nissen S."/>
            <person name="Park D."/>
            <person name="Sanford R.A."/>
            <person name="Loeffler F.E."/>
        </authorList>
    </citation>
    <scope>NUCLEOTIDE SEQUENCE [LARGE SCALE GENOMIC DNA]</scope>
    <source>
        <strain evidence="4 5">ATCC BAA-841</strain>
    </source>
</reference>
<organism evidence="4 5">
    <name type="scientific">Dechloromonas denitrificans</name>
    <dbReference type="NCBI Taxonomy" id="281362"/>
    <lineage>
        <taxon>Bacteria</taxon>
        <taxon>Pseudomonadati</taxon>
        <taxon>Pseudomonadota</taxon>
        <taxon>Betaproteobacteria</taxon>
        <taxon>Rhodocyclales</taxon>
        <taxon>Azonexaceae</taxon>
        <taxon>Dechloromonas</taxon>
    </lineage>
</organism>
<dbReference type="EMBL" id="LODL01000019">
    <property type="protein sequence ID" value="KXB30742.1"/>
    <property type="molecule type" value="Genomic_DNA"/>
</dbReference>
<dbReference type="InterPro" id="IPR011006">
    <property type="entry name" value="CheY-like_superfamily"/>
</dbReference>